<gene>
    <name evidence="7" type="primary">coq-4</name>
</gene>
<dbReference type="GO" id="GO:0008270">
    <property type="term" value="F:zinc ion binding"/>
    <property type="evidence" value="ECO:0007669"/>
    <property type="project" value="UniProtKB-UniRule"/>
</dbReference>
<dbReference type="InterPro" id="IPR027540">
    <property type="entry name" value="Coq4_euk"/>
</dbReference>
<organism evidence="8 9">
    <name type="scientific">Caenorhabditis tropicalis</name>
    <dbReference type="NCBI Taxonomy" id="1561998"/>
    <lineage>
        <taxon>Eukaryota</taxon>
        <taxon>Metazoa</taxon>
        <taxon>Ecdysozoa</taxon>
        <taxon>Nematoda</taxon>
        <taxon>Chromadorea</taxon>
        <taxon>Rhabditida</taxon>
        <taxon>Rhabditina</taxon>
        <taxon>Rhabditomorpha</taxon>
        <taxon>Rhabditoidea</taxon>
        <taxon>Rhabditidae</taxon>
        <taxon>Peloderinae</taxon>
        <taxon>Caenorhabditis</taxon>
    </lineage>
</organism>
<keyword evidence="3 7" id="KW-0496">Mitochondrion</keyword>
<feature type="binding site" evidence="7">
    <location>
        <position position="137"/>
    </location>
    <ligand>
        <name>Zn(2+)</name>
        <dbReference type="ChEBI" id="CHEBI:29105"/>
    </ligand>
</feature>
<keyword evidence="2 7" id="KW-0999">Mitochondrion inner membrane</keyword>
<keyword evidence="5 7" id="KW-0456">Lyase</keyword>
<dbReference type="GO" id="GO:0031314">
    <property type="term" value="C:extrinsic component of mitochondrial inner membrane"/>
    <property type="evidence" value="ECO:0007669"/>
    <property type="project" value="UniProtKB-UniRule"/>
</dbReference>
<comment type="function">
    <text evidence="7">Lyase that catalyzes the C1-decarboxylation of 4-hydroxy-3-methoxy-5-(all-trans-polyprenyl)benzoic acid into 2-methoxy-6-(all-trans-polyprenyl)phenol during ubiquinone biosynthesis.</text>
</comment>
<keyword evidence="8" id="KW-1185">Reference proteome</keyword>
<comment type="similarity">
    <text evidence="7">Belongs to the COQ4 family.</text>
</comment>
<proteinExistence type="inferred from homology"/>
<keyword evidence="4 7" id="KW-0472">Membrane</keyword>
<evidence type="ECO:0000256" key="3">
    <source>
        <dbReference type="ARBA" id="ARBA00023128"/>
    </source>
</evidence>
<dbReference type="AlphaFoldDB" id="A0A1I7TKD3"/>
<evidence type="ECO:0000256" key="4">
    <source>
        <dbReference type="ARBA" id="ARBA00023136"/>
    </source>
</evidence>
<dbReference type="PANTHER" id="PTHR12922">
    <property type="entry name" value="UBIQUINONE BIOSYNTHESIS PROTEIN"/>
    <property type="match status" value="1"/>
</dbReference>
<keyword evidence="1 7" id="KW-0831">Ubiquinone biosynthesis</keyword>
<comment type="subcellular location">
    <subcellularLocation>
        <location evidence="7">Mitochondrion inner membrane</location>
        <topology evidence="7">Peripheral membrane protein</topology>
        <orientation evidence="7">Matrix side</orientation>
    </subcellularLocation>
</comment>
<evidence type="ECO:0000313" key="9">
    <source>
        <dbReference type="WBParaSite" id="Csp11.Scaffold627.g6772.t1"/>
    </source>
</evidence>
<comment type="pathway">
    <text evidence="7">Cofactor biosynthesis; ubiquinone biosynthesis.</text>
</comment>
<comment type="subunit">
    <text evidence="7">Component of a multi-subunit COQ enzyme complex.</text>
</comment>
<feature type="binding site" evidence="7">
    <location>
        <position position="149"/>
    </location>
    <ligand>
        <name>Zn(2+)</name>
        <dbReference type="ChEBI" id="CHEBI:29105"/>
    </ligand>
</feature>
<dbReference type="InterPro" id="IPR007715">
    <property type="entry name" value="Coq4"/>
</dbReference>
<reference evidence="9" key="1">
    <citation type="submission" date="2016-11" db="UniProtKB">
        <authorList>
            <consortium name="WormBaseParasite"/>
        </authorList>
    </citation>
    <scope>IDENTIFICATION</scope>
</reference>
<dbReference type="Proteomes" id="UP000095282">
    <property type="component" value="Unplaced"/>
</dbReference>
<comment type="cofactor">
    <cofactor evidence="7">
        <name>Zn(2+)</name>
        <dbReference type="ChEBI" id="CHEBI:29105"/>
    </cofactor>
</comment>
<evidence type="ECO:0000256" key="6">
    <source>
        <dbReference type="ARBA" id="ARBA00081568"/>
    </source>
</evidence>
<evidence type="ECO:0000256" key="2">
    <source>
        <dbReference type="ARBA" id="ARBA00022792"/>
    </source>
</evidence>
<dbReference type="Pfam" id="PF05019">
    <property type="entry name" value="Coq4"/>
    <property type="match status" value="1"/>
</dbReference>
<feature type="binding site" evidence="7">
    <location>
        <position position="134"/>
    </location>
    <ligand>
        <name>Zn(2+)</name>
        <dbReference type="ChEBI" id="CHEBI:29105"/>
    </ligand>
</feature>
<evidence type="ECO:0000313" key="8">
    <source>
        <dbReference type="Proteomes" id="UP000095282"/>
    </source>
</evidence>
<keyword evidence="7" id="KW-0479">Metal-binding</keyword>
<protein>
    <recommendedName>
        <fullName evidence="6">4-hydroxy-3-methoxy-5-polyprenylbenzoate decarboxylase</fullName>
    </recommendedName>
</protein>
<sequence length="232" mass="26674">MSAQKLYASHVPLAPFSRLLLGIGSAATAITDPRRGDMVAAMGETTAIEPVLENIRRRMESDVVGKRLLREKPRISNESVDREWLSKLPNGTLGKHYSDFLVRLNTSPNARPTVKYIDNLEHLYVMQRYRETHDFTHIALEQKTNMLGEVTVKYFEGIQYGLPMCVTGGVFGGARLLIKHRRELLEHNLPWVVEQAINARFFMAFDWENHFEEQLSDIQKELNITPLYKQSF</sequence>
<feature type="binding site" evidence="7">
    <location>
        <position position="133"/>
    </location>
    <ligand>
        <name>Zn(2+)</name>
        <dbReference type="ChEBI" id="CHEBI:29105"/>
    </ligand>
</feature>
<evidence type="ECO:0000256" key="5">
    <source>
        <dbReference type="ARBA" id="ARBA00023239"/>
    </source>
</evidence>
<dbReference type="WBParaSite" id="Csp11.Scaffold627.g6772.t1">
    <property type="protein sequence ID" value="Csp11.Scaffold627.g6772.t1"/>
    <property type="gene ID" value="Csp11.Scaffold627.g6772"/>
</dbReference>
<keyword evidence="7" id="KW-0862">Zinc</keyword>
<dbReference type="GO" id="GO:0120539">
    <property type="term" value="F:4-hydroxy-3-methoxy-5-polyprenylbenzoate decarboxylase activity"/>
    <property type="evidence" value="ECO:0007669"/>
    <property type="project" value="UniProtKB-EC"/>
</dbReference>
<dbReference type="eggNOG" id="KOG3244">
    <property type="taxonomic scope" value="Eukaryota"/>
</dbReference>
<name>A0A1I7TKD3_9PELO</name>
<comment type="catalytic activity">
    <reaction evidence="7">
        <text>a 4-hydroxy-3-methoxy-5-(all-trans-polyprenyl)benzoate + H(+) = a 2-methoxy-6-(all-trans-polyprenyl)phenol + CO2</text>
        <dbReference type="Rhea" id="RHEA:81179"/>
        <dbReference type="Rhea" id="RHEA-COMP:9551"/>
        <dbReference type="Rhea" id="RHEA-COMP:10931"/>
        <dbReference type="ChEBI" id="CHEBI:15378"/>
        <dbReference type="ChEBI" id="CHEBI:16526"/>
        <dbReference type="ChEBI" id="CHEBI:62731"/>
        <dbReference type="ChEBI" id="CHEBI:84443"/>
        <dbReference type="EC" id="4.1.1.130"/>
    </reaction>
</comment>
<dbReference type="UniPathway" id="UPA00232"/>
<dbReference type="PANTHER" id="PTHR12922:SF7">
    <property type="entry name" value="UBIQUINONE BIOSYNTHESIS PROTEIN COQ4 HOMOLOG, MITOCHONDRIAL"/>
    <property type="match status" value="1"/>
</dbReference>
<dbReference type="HAMAP" id="MF_03111">
    <property type="entry name" value="Coq4"/>
    <property type="match status" value="1"/>
</dbReference>
<accession>A0A1I7TKD3</accession>
<dbReference type="STRING" id="1561998.A0A1I7TKD3"/>
<evidence type="ECO:0000256" key="1">
    <source>
        <dbReference type="ARBA" id="ARBA00022688"/>
    </source>
</evidence>
<evidence type="ECO:0000256" key="7">
    <source>
        <dbReference type="HAMAP-Rule" id="MF_03111"/>
    </source>
</evidence>